<evidence type="ECO:0000313" key="2">
    <source>
        <dbReference type="EMBL" id="CAA9581722.1"/>
    </source>
</evidence>
<evidence type="ECO:0000256" key="1">
    <source>
        <dbReference type="SAM" id="MobiDB-lite"/>
    </source>
</evidence>
<dbReference type="EMBL" id="CADCWL010000228">
    <property type="protein sequence ID" value="CAA9581722.1"/>
    <property type="molecule type" value="Genomic_DNA"/>
</dbReference>
<feature type="non-terminal residue" evidence="2">
    <location>
        <position position="1"/>
    </location>
</feature>
<feature type="compositionally biased region" description="Basic residues" evidence="1">
    <location>
        <begin position="58"/>
        <end position="68"/>
    </location>
</feature>
<sequence>DPAGGGRLGREAAQGQGRDLRRGRRDAERPGAPIRRPQRLARRKLLPRGCCGTDGRRPGPRRAPRPLR</sequence>
<gene>
    <name evidence="2" type="ORF">AVDCRST_MAG19-4084</name>
</gene>
<proteinExistence type="predicted"/>
<dbReference type="AlphaFoldDB" id="A0A6J4VP59"/>
<feature type="compositionally biased region" description="Basic residues" evidence="1">
    <location>
        <begin position="36"/>
        <end position="46"/>
    </location>
</feature>
<name>A0A6J4VP59_9BACT</name>
<protein>
    <submittedName>
        <fullName evidence="2">Uncharacterized protein</fullName>
    </submittedName>
</protein>
<feature type="non-terminal residue" evidence="2">
    <location>
        <position position="68"/>
    </location>
</feature>
<organism evidence="2">
    <name type="scientific">uncultured Thermomicrobiales bacterium</name>
    <dbReference type="NCBI Taxonomy" id="1645740"/>
    <lineage>
        <taxon>Bacteria</taxon>
        <taxon>Pseudomonadati</taxon>
        <taxon>Thermomicrobiota</taxon>
        <taxon>Thermomicrobia</taxon>
        <taxon>Thermomicrobiales</taxon>
        <taxon>environmental samples</taxon>
    </lineage>
</organism>
<feature type="region of interest" description="Disordered" evidence="1">
    <location>
        <begin position="1"/>
        <end position="68"/>
    </location>
</feature>
<reference evidence="2" key="1">
    <citation type="submission" date="2020-02" db="EMBL/GenBank/DDBJ databases">
        <authorList>
            <person name="Meier V. D."/>
        </authorList>
    </citation>
    <scope>NUCLEOTIDE SEQUENCE</scope>
    <source>
        <strain evidence="2">AVDCRST_MAG19</strain>
    </source>
</reference>
<accession>A0A6J4VP59</accession>